<dbReference type="GO" id="GO:0005886">
    <property type="term" value="C:plasma membrane"/>
    <property type="evidence" value="ECO:0007669"/>
    <property type="project" value="UniProtKB-SubCell"/>
</dbReference>
<evidence type="ECO:0000256" key="2">
    <source>
        <dbReference type="ARBA" id="ARBA00022475"/>
    </source>
</evidence>
<dbReference type="PANTHER" id="PTHR33908:SF11">
    <property type="entry name" value="MEMBRANE PROTEIN"/>
    <property type="match status" value="1"/>
</dbReference>
<feature type="transmembrane region" description="Helical" evidence="8">
    <location>
        <begin position="206"/>
        <end position="222"/>
    </location>
</feature>
<feature type="transmembrane region" description="Helical" evidence="8">
    <location>
        <begin position="73"/>
        <end position="93"/>
    </location>
</feature>
<evidence type="ECO:0000256" key="5">
    <source>
        <dbReference type="ARBA" id="ARBA00022692"/>
    </source>
</evidence>
<feature type="transmembrane region" description="Helical" evidence="8">
    <location>
        <begin position="177"/>
        <end position="199"/>
    </location>
</feature>
<evidence type="ECO:0000313" key="9">
    <source>
        <dbReference type="EMBL" id="MBK5926322.1"/>
    </source>
</evidence>
<comment type="caution">
    <text evidence="9">The sequence shown here is derived from an EMBL/GenBank/DDBJ whole genome shotgun (WGS) entry which is preliminary data.</text>
</comment>
<gene>
    <name evidence="9" type="ORF">CCR87_02955</name>
</gene>
<feature type="transmembrane region" description="Helical" evidence="8">
    <location>
        <begin position="333"/>
        <end position="350"/>
    </location>
</feature>
<protein>
    <submittedName>
        <fullName evidence="9">Uncharacterized protein</fullName>
    </submittedName>
</protein>
<keyword evidence="7 8" id="KW-0472">Membrane</keyword>
<evidence type="ECO:0000313" key="10">
    <source>
        <dbReference type="Proteomes" id="UP000706333"/>
    </source>
</evidence>
<organism evidence="9 10">
    <name type="scientific">Rhodobaculum claviforme</name>
    <dbReference type="NCBI Taxonomy" id="1549854"/>
    <lineage>
        <taxon>Bacteria</taxon>
        <taxon>Pseudomonadati</taxon>
        <taxon>Pseudomonadota</taxon>
        <taxon>Alphaproteobacteria</taxon>
        <taxon>Rhodobacterales</taxon>
        <taxon>Paracoccaceae</taxon>
        <taxon>Rhodobaculum</taxon>
    </lineage>
</organism>
<accession>A0A934TJF7</accession>
<keyword evidence="2" id="KW-1003">Cell membrane</keyword>
<dbReference type="PANTHER" id="PTHR33908">
    <property type="entry name" value="MANNOSYLTRANSFERASE YKCB-RELATED"/>
    <property type="match status" value="1"/>
</dbReference>
<sequence>MAPVVLGMPALAQGYVTEDGYLMLTVARNLAIGLGLSVSDGTIATNGVQPLATLIYAVPYALTSGDKVTSLQLLHALWAAIAVAGGFAVRAFAGRILGPMGLGPVWAWLAAALWFCGPLLARHSMNGLETGLYTLLILLACLQFMRVVERGTEVSTGNLVLMAALLGLVFLGRNDGIFLVFSFFVVWLVHAVTTLGLGMGDLLRRLALPAVVCASVVAPWLIHNQLLFGSVVPISGPAQSMTAAFGNNATLVPAVLFEQMFPMLPIPGRFEQMPAVMAVAGSAVLGVLALFVWRSWRVGGAVRLVVMGYLFHAIAVSTYYGLFFGAAHFMSRYTAPLAPLLIVALVVAGWETARLMARQRAVAVLSVLGIASLVLSLGLLSRSPWSGQGHFQVVRWVDENVPADTWVGAVQTGTLGYWHDRTINLDGKVNPLALDARRQIGHVLHYVTASEITYLADWVGIAGWVDREGFGAYFEVVEEDPNANLGVLRRR</sequence>
<dbReference type="EMBL" id="NHSD01000118">
    <property type="protein sequence ID" value="MBK5926322.1"/>
    <property type="molecule type" value="Genomic_DNA"/>
</dbReference>
<keyword evidence="6 8" id="KW-1133">Transmembrane helix</keyword>
<evidence type="ECO:0000256" key="6">
    <source>
        <dbReference type="ARBA" id="ARBA00022989"/>
    </source>
</evidence>
<feature type="transmembrane region" description="Helical" evidence="8">
    <location>
        <begin position="362"/>
        <end position="380"/>
    </location>
</feature>
<dbReference type="GO" id="GO:0016763">
    <property type="term" value="F:pentosyltransferase activity"/>
    <property type="evidence" value="ECO:0007669"/>
    <property type="project" value="TreeGrafter"/>
</dbReference>
<feature type="transmembrane region" description="Helical" evidence="8">
    <location>
        <begin position="273"/>
        <end position="293"/>
    </location>
</feature>
<evidence type="ECO:0000256" key="1">
    <source>
        <dbReference type="ARBA" id="ARBA00004651"/>
    </source>
</evidence>
<keyword evidence="10" id="KW-1185">Reference proteome</keyword>
<evidence type="ECO:0000256" key="7">
    <source>
        <dbReference type="ARBA" id="ARBA00023136"/>
    </source>
</evidence>
<reference evidence="9" key="1">
    <citation type="submission" date="2017-05" db="EMBL/GenBank/DDBJ databases">
        <authorList>
            <person name="Imhoff J.F."/>
            <person name="Rahn T."/>
            <person name="Kuenzel S."/>
            <person name="Neulinger S.C."/>
        </authorList>
    </citation>
    <scope>NUCLEOTIDE SEQUENCE</scope>
    <source>
        <strain evidence="9">LMG 28126</strain>
    </source>
</reference>
<dbReference type="AlphaFoldDB" id="A0A934TJF7"/>
<feature type="transmembrane region" description="Helical" evidence="8">
    <location>
        <begin position="155"/>
        <end position="171"/>
    </location>
</feature>
<name>A0A934TJF7_9RHOB</name>
<comment type="subcellular location">
    <subcellularLocation>
        <location evidence="1">Cell membrane</location>
        <topology evidence="1">Multi-pass membrane protein</topology>
    </subcellularLocation>
</comment>
<evidence type="ECO:0000256" key="8">
    <source>
        <dbReference type="SAM" id="Phobius"/>
    </source>
</evidence>
<proteinExistence type="predicted"/>
<feature type="transmembrane region" description="Helical" evidence="8">
    <location>
        <begin position="131"/>
        <end position="148"/>
    </location>
</feature>
<evidence type="ECO:0000256" key="3">
    <source>
        <dbReference type="ARBA" id="ARBA00022676"/>
    </source>
</evidence>
<keyword evidence="5 8" id="KW-0812">Transmembrane</keyword>
<evidence type="ECO:0000256" key="4">
    <source>
        <dbReference type="ARBA" id="ARBA00022679"/>
    </source>
</evidence>
<feature type="transmembrane region" description="Helical" evidence="8">
    <location>
        <begin position="105"/>
        <end position="125"/>
    </location>
</feature>
<dbReference type="Proteomes" id="UP000706333">
    <property type="component" value="Unassembled WGS sequence"/>
</dbReference>
<reference evidence="9" key="2">
    <citation type="journal article" date="2020" name="Microorganisms">
        <title>Osmotic Adaptation and Compatible Solute Biosynthesis of Phototrophic Bacteria as Revealed from Genome Analyses.</title>
        <authorList>
            <person name="Imhoff J.F."/>
            <person name="Rahn T."/>
            <person name="Kunzel S."/>
            <person name="Keller A."/>
            <person name="Neulinger S.C."/>
        </authorList>
    </citation>
    <scope>NUCLEOTIDE SEQUENCE</scope>
    <source>
        <strain evidence="9">LMG 28126</strain>
    </source>
</reference>
<keyword evidence="3" id="KW-0328">Glycosyltransferase</keyword>
<feature type="transmembrane region" description="Helical" evidence="8">
    <location>
        <begin position="305"/>
        <end position="327"/>
    </location>
</feature>
<keyword evidence="4" id="KW-0808">Transferase</keyword>
<dbReference type="InterPro" id="IPR050297">
    <property type="entry name" value="LipidA_mod_glycosyltrf_83"/>
</dbReference>
<dbReference type="GO" id="GO:0009103">
    <property type="term" value="P:lipopolysaccharide biosynthetic process"/>
    <property type="evidence" value="ECO:0007669"/>
    <property type="project" value="UniProtKB-ARBA"/>
</dbReference>